<evidence type="ECO:0000313" key="1">
    <source>
        <dbReference type="EMBL" id="AUO20448.1"/>
    </source>
</evidence>
<protein>
    <recommendedName>
        <fullName evidence="3">DUF669 domain-containing protein</fullName>
    </recommendedName>
</protein>
<organism evidence="1 2">
    <name type="scientific">Monoglobus pectinilyticus</name>
    <dbReference type="NCBI Taxonomy" id="1981510"/>
    <lineage>
        <taxon>Bacteria</taxon>
        <taxon>Bacillati</taxon>
        <taxon>Bacillota</taxon>
        <taxon>Clostridia</taxon>
        <taxon>Monoglobales</taxon>
        <taxon>Monoglobaceae</taxon>
        <taxon>Monoglobus</taxon>
    </lineage>
</organism>
<evidence type="ECO:0000313" key="2">
    <source>
        <dbReference type="Proteomes" id="UP000235589"/>
    </source>
</evidence>
<dbReference type="AlphaFoldDB" id="A0A2K9P6Q6"/>
<reference evidence="1 2" key="1">
    <citation type="submission" date="2017-04" db="EMBL/GenBank/DDBJ databases">
        <title>Monoglobus pectinilyticus 14 draft genome.</title>
        <authorList>
            <person name="Kim C."/>
            <person name="Rosendale D.I."/>
            <person name="Kelly W.J."/>
            <person name="Tannock G.W."/>
            <person name="Patchett M.L."/>
            <person name="Jordens J.Z."/>
        </authorList>
    </citation>
    <scope>NUCLEOTIDE SEQUENCE [LARGE SCALE GENOMIC DNA]</scope>
    <source>
        <strain evidence="1 2">14</strain>
    </source>
</reference>
<evidence type="ECO:0008006" key="3">
    <source>
        <dbReference type="Google" id="ProtNLM"/>
    </source>
</evidence>
<dbReference type="Proteomes" id="UP000235589">
    <property type="component" value="Chromosome"/>
</dbReference>
<accession>A0A2K9P6Q6</accession>
<dbReference type="RefSeq" id="WP_102366560.1">
    <property type="nucleotide sequence ID" value="NZ_CP020991.1"/>
</dbReference>
<proteinExistence type="predicted"/>
<dbReference type="OrthoDB" id="1645191at2"/>
<gene>
    <name evidence="1" type="ORF">B9O19_02308</name>
</gene>
<dbReference type="GeneID" id="98063670"/>
<sequence length="148" mass="17011">MSNESEREYGWDDEIQNDGPEYVVLPDGDYNFKVTGFERGRYEGGEKIPACNMAIITLEIENNKGICFIQNRLFLHSRCEGLLCAFFTCIGQRKHGEKLKMNWNEVVGARGRAKIGHREYNGNIYNDIKRFYAPDESAPKKSFTPGKF</sequence>
<name>A0A2K9P6Q6_9FIRM</name>
<dbReference type="KEGG" id="mpec:B9O19_02308"/>
<dbReference type="EMBL" id="CP020991">
    <property type="protein sequence ID" value="AUO20448.1"/>
    <property type="molecule type" value="Genomic_DNA"/>
</dbReference>
<keyword evidence="2" id="KW-1185">Reference proteome</keyword>